<dbReference type="InterPro" id="IPR024079">
    <property type="entry name" value="MetalloPept_cat_dom_sf"/>
</dbReference>
<accession>A0ABN9WQN1</accession>
<proteinExistence type="predicted"/>
<dbReference type="InterPro" id="IPR051489">
    <property type="entry name" value="ADAM_Metalloproteinase"/>
</dbReference>
<reference evidence="3" key="1">
    <citation type="submission" date="2023-10" db="EMBL/GenBank/DDBJ databases">
        <authorList>
            <person name="Chen Y."/>
            <person name="Shah S."/>
            <person name="Dougan E. K."/>
            <person name="Thang M."/>
            <person name="Chan C."/>
        </authorList>
    </citation>
    <scope>NUCLEOTIDE SEQUENCE [LARGE SCALE GENOMIC DNA]</scope>
</reference>
<dbReference type="SUPFAM" id="SSF55486">
    <property type="entry name" value="Metalloproteases ('zincins'), catalytic domain"/>
    <property type="match status" value="1"/>
</dbReference>
<comment type="caution">
    <text evidence="3">The sequence shown here is derived from an EMBL/GenBank/DDBJ whole genome shotgun (WGS) entry which is preliminary data.</text>
</comment>
<keyword evidence="4" id="KW-1185">Reference proteome</keyword>
<evidence type="ECO:0000256" key="2">
    <source>
        <dbReference type="SAM" id="SignalP"/>
    </source>
</evidence>
<evidence type="ECO:0000313" key="4">
    <source>
        <dbReference type="Proteomes" id="UP001189429"/>
    </source>
</evidence>
<gene>
    <name evidence="3" type="ORF">PCOR1329_LOCUS69193</name>
</gene>
<evidence type="ECO:0000313" key="3">
    <source>
        <dbReference type="EMBL" id="CAK0888392.1"/>
    </source>
</evidence>
<name>A0ABN9WQN1_9DINO</name>
<evidence type="ECO:0000256" key="1">
    <source>
        <dbReference type="SAM" id="MobiDB-lite"/>
    </source>
</evidence>
<organism evidence="3 4">
    <name type="scientific">Prorocentrum cordatum</name>
    <dbReference type="NCBI Taxonomy" id="2364126"/>
    <lineage>
        <taxon>Eukaryota</taxon>
        <taxon>Sar</taxon>
        <taxon>Alveolata</taxon>
        <taxon>Dinophyceae</taxon>
        <taxon>Prorocentrales</taxon>
        <taxon>Prorocentraceae</taxon>
        <taxon>Prorocentrum</taxon>
    </lineage>
</organism>
<dbReference type="Pfam" id="PF13688">
    <property type="entry name" value="Reprolysin_5"/>
    <property type="match status" value="1"/>
</dbReference>
<feature type="signal peptide" evidence="2">
    <location>
        <begin position="1"/>
        <end position="24"/>
    </location>
</feature>
<feature type="chain" id="PRO_5045358248" description="Phospholipase B-like" evidence="2">
    <location>
        <begin position="25"/>
        <end position="512"/>
    </location>
</feature>
<protein>
    <recommendedName>
        <fullName evidence="5">Phospholipase B-like</fullName>
    </recommendedName>
</protein>
<feature type="region of interest" description="Disordered" evidence="1">
    <location>
        <begin position="23"/>
        <end position="42"/>
    </location>
</feature>
<dbReference type="PANTHER" id="PTHR45702">
    <property type="entry name" value="ADAM10/ADAM17 METALLOPEPTIDASE FAMILY MEMBER"/>
    <property type="match status" value="1"/>
</dbReference>
<dbReference type="Gene3D" id="3.40.390.10">
    <property type="entry name" value="Collagenase (Catalytic Domain)"/>
    <property type="match status" value="1"/>
</dbReference>
<evidence type="ECO:0008006" key="5">
    <source>
        <dbReference type="Google" id="ProtNLM"/>
    </source>
</evidence>
<sequence>MPRRLAALAALCAAGAVPARGAAAEPPAHVGSSGGGAAAPEAGRRWSVPFSLRDAGGRDLVAEAAALRRSGGGRRLMAELGPAPPLELNFTAQGVRFSLELHRAGPVFTPRARIVNGRGEAVPQHRVTAQPIFRSEKHGAVLSPVDGGLRGLVRMGGSLLDVEADPSTGTLAIAGEALAMERAAGFTADEGEWMPDLHGSARIFDPGAVERWTNCYTDDHITRALSMGVSIGSTLMARFTGAEDATEWLQSVFAMANMIYTPQLNFVLMIDQVYIPTLVGEHPGWTDCSGIAGQLDSLASWDQPSRQGLWHLFDDCWVSGTIGLANRGDTSSNGMCQIDKVGASHTNVGVTWVSADTWLTFAHEGSADFGADHAFENGQGTTGGIMDYGDGKHEGIYQFNTASTKDDICPVVAYRVDQGCEAISNFFAECGNEVVEEGEECECAGGATSCSFCSGCVLHAGKECTPDAPDGQCCNCDGSFKSSYHTSAPPGNIWTHRFKSGVSSTYWRHIRG</sequence>
<keyword evidence="2" id="KW-0732">Signal</keyword>
<dbReference type="PANTHER" id="PTHR45702:SF2">
    <property type="entry name" value="KUZBANIAN, ISOFORM A"/>
    <property type="match status" value="1"/>
</dbReference>
<dbReference type="EMBL" id="CAUYUJ010019066">
    <property type="protein sequence ID" value="CAK0888392.1"/>
    <property type="molecule type" value="Genomic_DNA"/>
</dbReference>
<dbReference type="Proteomes" id="UP001189429">
    <property type="component" value="Unassembled WGS sequence"/>
</dbReference>